<evidence type="ECO:0000313" key="1">
    <source>
        <dbReference type="EMBL" id="CUS41556.1"/>
    </source>
</evidence>
<dbReference type="CDD" id="cd00146">
    <property type="entry name" value="PKD"/>
    <property type="match status" value="1"/>
</dbReference>
<name>A0A170PLM9_9ZZZZ</name>
<dbReference type="EC" id="3.4.24.3" evidence="1"/>
<dbReference type="AlphaFoldDB" id="A0A170PLM9"/>
<dbReference type="EMBL" id="CZQC01000045">
    <property type="protein sequence ID" value="CUS41556.1"/>
    <property type="molecule type" value="Genomic_DNA"/>
</dbReference>
<reference evidence="1" key="1">
    <citation type="submission" date="2015-10" db="EMBL/GenBank/DDBJ databases">
        <authorList>
            <person name="Gilbert D.G."/>
        </authorList>
    </citation>
    <scope>NUCLEOTIDE SEQUENCE</scope>
</reference>
<keyword evidence="1" id="KW-0378">Hydrolase</keyword>
<accession>A0A170PLM9</accession>
<dbReference type="Gene3D" id="2.60.40.10">
    <property type="entry name" value="Immunoglobulins"/>
    <property type="match status" value="1"/>
</dbReference>
<proteinExistence type="predicted"/>
<organism evidence="1">
    <name type="scientific">hydrothermal vent metagenome</name>
    <dbReference type="NCBI Taxonomy" id="652676"/>
    <lineage>
        <taxon>unclassified sequences</taxon>
        <taxon>metagenomes</taxon>
        <taxon>ecological metagenomes</taxon>
    </lineage>
</organism>
<protein>
    <submittedName>
        <fullName evidence="1">Microbial collagenase, secreted</fullName>
        <ecNumber evidence="1">3.4.24.3</ecNumber>
    </submittedName>
</protein>
<dbReference type="InterPro" id="IPR013783">
    <property type="entry name" value="Ig-like_fold"/>
</dbReference>
<gene>
    <name evidence="1" type="ORF">MGWOODY_Tha2353</name>
</gene>
<sequence>MGYELINNLDFDTNADGVMDANDAYWNEGDGWEPLGSDNFPFGSLFDGNGHEIRNLYVNRPYEDGVGLFGAISGEAVIVSNLGLVGKLSNVLGADGVGLLAGFVGVSAEVSNSYAKGVVTGSYFVGGLVGLLTENASISSSHAAALVSGDVYVGGLVGYLFEGSRISRSFALSDVSGEIGIGGLVGVVEDVGSISNTYATGSVSGSDYLGGVAGALASESTLINSFATGSVTATDSYGGGLVGYVFGDTTITNSHWATDTTGQLNSDGESEFDNYFGATLVELQCPTSSDNTDDCVISNTLYAGWDSSVWDFGTSTQLPGLIINGIVYRDEDGNGSLDENQAPTVTLTLKQDGYVVSDITAGDGDVTLEATITDPDASDRHTLSWTYEGITVTSETDTGVTFKSDNLVAGEYTVSVVATDNRYSPLSAEAEITFTVYSAYVPEPEPAPGNTSASSGKKGGGGALSIIWLMLCSGLVYTRQRRVVFAG</sequence>
<dbReference type="Gene3D" id="2.160.20.110">
    <property type="match status" value="1"/>
</dbReference>
<dbReference type="GO" id="GO:0004222">
    <property type="term" value="F:metalloendopeptidase activity"/>
    <property type="evidence" value="ECO:0007669"/>
    <property type="project" value="UniProtKB-EC"/>
</dbReference>